<gene>
    <name evidence="9" type="ORF">FISHEDRAFT_34609</name>
</gene>
<evidence type="ECO:0000256" key="2">
    <source>
        <dbReference type="ARBA" id="ARBA00012856"/>
    </source>
</evidence>
<dbReference type="PANTHER" id="PTHR48069">
    <property type="entry name" value="DIHYDROFOLATE REDUCTASE"/>
    <property type="match status" value="1"/>
</dbReference>
<dbReference type="EMBL" id="KN881630">
    <property type="protein sequence ID" value="KIY52696.1"/>
    <property type="molecule type" value="Genomic_DNA"/>
</dbReference>
<dbReference type="PRINTS" id="PR00070">
    <property type="entry name" value="DHFR"/>
</dbReference>
<dbReference type="GO" id="GO:0006730">
    <property type="term" value="P:one-carbon metabolic process"/>
    <property type="evidence" value="ECO:0007669"/>
    <property type="project" value="UniProtKB-KW"/>
</dbReference>
<dbReference type="GO" id="GO:0046655">
    <property type="term" value="P:folic acid metabolic process"/>
    <property type="evidence" value="ECO:0007669"/>
    <property type="project" value="TreeGrafter"/>
</dbReference>
<accession>A0A0D7AN23</accession>
<evidence type="ECO:0000256" key="6">
    <source>
        <dbReference type="ARBA" id="ARBA00023002"/>
    </source>
</evidence>
<dbReference type="PANTHER" id="PTHR48069:SF3">
    <property type="entry name" value="DIHYDROFOLATE REDUCTASE"/>
    <property type="match status" value="1"/>
</dbReference>
<dbReference type="SUPFAM" id="SSF53597">
    <property type="entry name" value="Dihydrofolate reductase-like"/>
    <property type="match status" value="1"/>
</dbReference>
<comment type="similarity">
    <text evidence="7">Belongs to the dihydrofolate reductase family.</text>
</comment>
<reference evidence="9 10" key="1">
    <citation type="journal article" date="2015" name="Fungal Genet. Biol.">
        <title>Evolution of novel wood decay mechanisms in Agaricales revealed by the genome sequences of Fistulina hepatica and Cylindrobasidium torrendii.</title>
        <authorList>
            <person name="Floudas D."/>
            <person name="Held B.W."/>
            <person name="Riley R."/>
            <person name="Nagy L.G."/>
            <person name="Koehler G."/>
            <person name="Ransdell A.S."/>
            <person name="Younus H."/>
            <person name="Chow J."/>
            <person name="Chiniquy J."/>
            <person name="Lipzen A."/>
            <person name="Tritt A."/>
            <person name="Sun H."/>
            <person name="Haridas S."/>
            <person name="LaButti K."/>
            <person name="Ohm R.A."/>
            <person name="Kues U."/>
            <person name="Blanchette R.A."/>
            <person name="Grigoriev I.V."/>
            <person name="Minto R.E."/>
            <person name="Hibbett D.S."/>
        </authorList>
    </citation>
    <scope>NUCLEOTIDE SEQUENCE [LARGE SCALE GENOMIC DNA]</scope>
    <source>
        <strain evidence="9 10">ATCC 64428</strain>
    </source>
</reference>
<name>A0A0D7AN23_9AGAR</name>
<dbReference type="OrthoDB" id="414698at2759"/>
<dbReference type="GO" id="GO:0046654">
    <property type="term" value="P:tetrahydrofolate biosynthetic process"/>
    <property type="evidence" value="ECO:0007669"/>
    <property type="project" value="UniProtKB-UniPathway"/>
</dbReference>
<dbReference type="UniPathway" id="UPA00077">
    <property type="reaction ID" value="UER00158"/>
</dbReference>
<dbReference type="PROSITE" id="PS51330">
    <property type="entry name" value="DHFR_2"/>
    <property type="match status" value="1"/>
</dbReference>
<dbReference type="CDD" id="cd00209">
    <property type="entry name" value="DHFR"/>
    <property type="match status" value="1"/>
</dbReference>
<evidence type="ECO:0000259" key="8">
    <source>
        <dbReference type="PROSITE" id="PS51330"/>
    </source>
</evidence>
<evidence type="ECO:0000256" key="1">
    <source>
        <dbReference type="ARBA" id="ARBA00004903"/>
    </source>
</evidence>
<dbReference type="InterPro" id="IPR017925">
    <property type="entry name" value="DHFR_CS"/>
</dbReference>
<evidence type="ECO:0000256" key="5">
    <source>
        <dbReference type="ARBA" id="ARBA00022857"/>
    </source>
</evidence>
<comment type="pathway">
    <text evidence="1">Cofactor biosynthesis; tetrahydrofolate biosynthesis; 5,6,7,8-tetrahydrofolate from 7,8-dihydrofolate: step 1/1.</text>
</comment>
<dbReference type="PROSITE" id="PS00075">
    <property type="entry name" value="DHFR_1"/>
    <property type="match status" value="1"/>
</dbReference>
<dbReference type="AlphaFoldDB" id="A0A0D7AN23"/>
<dbReference type="InterPro" id="IPR012259">
    <property type="entry name" value="DHFR"/>
</dbReference>
<evidence type="ECO:0000256" key="4">
    <source>
        <dbReference type="ARBA" id="ARBA00022563"/>
    </source>
</evidence>
<proteinExistence type="inferred from homology"/>
<protein>
    <recommendedName>
        <fullName evidence="3">Dihydrofolate reductase</fullName>
        <ecNumber evidence="2">1.5.1.3</ecNumber>
    </recommendedName>
</protein>
<dbReference type="InterPro" id="IPR024072">
    <property type="entry name" value="DHFR-like_dom_sf"/>
</dbReference>
<evidence type="ECO:0000256" key="7">
    <source>
        <dbReference type="RuleBase" id="RU004474"/>
    </source>
</evidence>
<dbReference type="GO" id="GO:0005739">
    <property type="term" value="C:mitochondrion"/>
    <property type="evidence" value="ECO:0007669"/>
    <property type="project" value="TreeGrafter"/>
</dbReference>
<keyword evidence="10" id="KW-1185">Reference proteome</keyword>
<dbReference type="GO" id="GO:0046452">
    <property type="term" value="P:dihydrofolate metabolic process"/>
    <property type="evidence" value="ECO:0007669"/>
    <property type="project" value="TreeGrafter"/>
</dbReference>
<dbReference type="Proteomes" id="UP000054144">
    <property type="component" value="Unassembled WGS sequence"/>
</dbReference>
<keyword evidence="5" id="KW-0521">NADP</keyword>
<evidence type="ECO:0000313" key="10">
    <source>
        <dbReference type="Proteomes" id="UP000054144"/>
    </source>
</evidence>
<keyword evidence="6" id="KW-0560">Oxidoreductase</keyword>
<feature type="domain" description="DHFR" evidence="8">
    <location>
        <begin position="3"/>
        <end position="206"/>
    </location>
</feature>
<organism evidence="9 10">
    <name type="scientific">Fistulina hepatica ATCC 64428</name>
    <dbReference type="NCBI Taxonomy" id="1128425"/>
    <lineage>
        <taxon>Eukaryota</taxon>
        <taxon>Fungi</taxon>
        <taxon>Dikarya</taxon>
        <taxon>Basidiomycota</taxon>
        <taxon>Agaricomycotina</taxon>
        <taxon>Agaricomycetes</taxon>
        <taxon>Agaricomycetidae</taxon>
        <taxon>Agaricales</taxon>
        <taxon>Fistulinaceae</taxon>
        <taxon>Fistulina</taxon>
    </lineage>
</organism>
<dbReference type="Gene3D" id="3.40.430.10">
    <property type="entry name" value="Dihydrofolate Reductase, subunit A"/>
    <property type="match status" value="1"/>
</dbReference>
<dbReference type="Pfam" id="PF00186">
    <property type="entry name" value="DHFR_1"/>
    <property type="match status" value="1"/>
</dbReference>
<keyword evidence="4" id="KW-0554">One-carbon metabolism</keyword>
<dbReference type="InterPro" id="IPR001796">
    <property type="entry name" value="DHFR_dom"/>
</dbReference>
<dbReference type="GO" id="GO:0050661">
    <property type="term" value="F:NADP binding"/>
    <property type="evidence" value="ECO:0007669"/>
    <property type="project" value="InterPro"/>
</dbReference>
<evidence type="ECO:0000313" key="9">
    <source>
        <dbReference type="EMBL" id="KIY52696.1"/>
    </source>
</evidence>
<evidence type="ECO:0000256" key="3">
    <source>
        <dbReference type="ARBA" id="ARBA00018886"/>
    </source>
</evidence>
<dbReference type="EC" id="1.5.1.3" evidence="2"/>
<dbReference type="GO" id="GO:0004146">
    <property type="term" value="F:dihydrofolate reductase activity"/>
    <property type="evidence" value="ECO:0007669"/>
    <property type="project" value="UniProtKB-EC"/>
</dbReference>
<sequence length="211" mass="23670">MSRLTIIVAATKNNGIGKNGTLPWRLPKETAYFARATSNSPEGKTNIVIMGRNSWESIPLKFRPLRCRANIVLSRNKNYDLCNNCSPTGDTPTYLYNSLASALNYETRGPSTHRIFIAGGAAVYEESLRLDISKDSSFVDRILLTRILSPAFDDCDIFLPDFLGKDDTHKWTRAAHRTLEEWVGFEVPEGIQTENGVEYEFQMWVRGGASA</sequence>